<keyword evidence="3" id="KW-1185">Reference proteome</keyword>
<dbReference type="PANTHER" id="PTHR35495">
    <property type="entry name" value="OS06G0679600 PROTEIN"/>
    <property type="match status" value="1"/>
</dbReference>
<organism evidence="2 3">
    <name type="scientific">Jatropha curcas</name>
    <name type="common">Barbados nut</name>
    <dbReference type="NCBI Taxonomy" id="180498"/>
    <lineage>
        <taxon>Eukaryota</taxon>
        <taxon>Viridiplantae</taxon>
        <taxon>Streptophyta</taxon>
        <taxon>Embryophyta</taxon>
        <taxon>Tracheophyta</taxon>
        <taxon>Spermatophyta</taxon>
        <taxon>Magnoliopsida</taxon>
        <taxon>eudicotyledons</taxon>
        <taxon>Gunneridae</taxon>
        <taxon>Pentapetalae</taxon>
        <taxon>rosids</taxon>
        <taxon>fabids</taxon>
        <taxon>Malpighiales</taxon>
        <taxon>Euphorbiaceae</taxon>
        <taxon>Crotonoideae</taxon>
        <taxon>Jatropheae</taxon>
        <taxon>Jatropha</taxon>
    </lineage>
</organism>
<sequence length="120" mass="13412">MKASSRSMPTRRHECFYRYLKPGALAELRNSKISARSQKQKPISLTQLSAHQVDSVESPTQISVMDQVPRLLSKICGPHCLKRKKLMAARSVFFLNLAPSNPVLESNTNNTSNDSLISVQ</sequence>
<evidence type="ECO:0000256" key="1">
    <source>
        <dbReference type="SAM" id="MobiDB-lite"/>
    </source>
</evidence>
<gene>
    <name evidence="2" type="ORF">JCGZ_00895</name>
</gene>
<feature type="region of interest" description="Disordered" evidence="1">
    <location>
        <begin position="100"/>
        <end position="120"/>
    </location>
</feature>
<dbReference type="EMBL" id="KK914353">
    <property type="protein sequence ID" value="KDP39138.1"/>
    <property type="molecule type" value="Genomic_DNA"/>
</dbReference>
<dbReference type="AlphaFoldDB" id="A0A067KVY0"/>
<evidence type="ECO:0000313" key="3">
    <source>
        <dbReference type="Proteomes" id="UP000027138"/>
    </source>
</evidence>
<dbReference type="PANTHER" id="PTHR35495:SF1">
    <property type="entry name" value="OS06G0679600 PROTEIN"/>
    <property type="match status" value="1"/>
</dbReference>
<proteinExistence type="predicted"/>
<accession>A0A067KVY0</accession>
<reference evidence="2 3" key="1">
    <citation type="journal article" date="2014" name="PLoS ONE">
        <title>Global Analysis of Gene Expression Profiles in Physic Nut (Jatropha curcas L.) Seedlings Exposed to Salt Stress.</title>
        <authorList>
            <person name="Zhang L."/>
            <person name="Zhang C."/>
            <person name="Wu P."/>
            <person name="Chen Y."/>
            <person name="Li M."/>
            <person name="Jiang H."/>
            <person name="Wu G."/>
        </authorList>
    </citation>
    <scope>NUCLEOTIDE SEQUENCE [LARGE SCALE GENOMIC DNA]</scope>
    <source>
        <strain evidence="3">cv. GZQX0401</strain>
        <tissue evidence="2">Young leaves</tissue>
    </source>
</reference>
<feature type="compositionally biased region" description="Polar residues" evidence="1">
    <location>
        <begin position="103"/>
        <end position="120"/>
    </location>
</feature>
<protein>
    <submittedName>
        <fullName evidence="2">Uncharacterized protein</fullName>
    </submittedName>
</protein>
<name>A0A067KVY0_JATCU</name>
<evidence type="ECO:0000313" key="2">
    <source>
        <dbReference type="EMBL" id="KDP39138.1"/>
    </source>
</evidence>
<dbReference type="OrthoDB" id="1924680at2759"/>
<dbReference type="Proteomes" id="UP000027138">
    <property type="component" value="Unassembled WGS sequence"/>
</dbReference>